<evidence type="ECO:0000259" key="3">
    <source>
        <dbReference type="PROSITE" id="PS50878"/>
    </source>
</evidence>
<dbReference type="GO" id="GO:0005739">
    <property type="term" value="C:mitochondrion"/>
    <property type="evidence" value="ECO:0007669"/>
    <property type="project" value="UniProtKB-SubCell"/>
</dbReference>
<dbReference type="PROSITE" id="PS50878">
    <property type="entry name" value="RT_POL"/>
    <property type="match status" value="1"/>
</dbReference>
<evidence type="ECO:0000256" key="2">
    <source>
        <dbReference type="ARBA" id="ARBA00023128"/>
    </source>
</evidence>
<organism evidence="4">
    <name type="scientific">Chrysoporthe austroafricana</name>
    <dbReference type="NCBI Taxonomy" id="354353"/>
    <lineage>
        <taxon>Eukaryota</taxon>
        <taxon>Fungi</taxon>
        <taxon>Dikarya</taxon>
        <taxon>Ascomycota</taxon>
        <taxon>Pezizomycotina</taxon>
        <taxon>Sordariomycetes</taxon>
        <taxon>Sordariomycetidae</taxon>
        <taxon>Diaporthales</taxon>
        <taxon>Cryphonectriaceae</taxon>
        <taxon>Cryphonectria-Endothia species complex</taxon>
        <taxon>Chrysoporthe</taxon>
    </lineage>
</organism>
<dbReference type="Pfam" id="PF01348">
    <property type="entry name" value="Intron_maturas2"/>
    <property type="match status" value="1"/>
</dbReference>
<dbReference type="CDD" id="cd01651">
    <property type="entry name" value="RT_G2_intron"/>
    <property type="match status" value="1"/>
</dbReference>
<keyword evidence="4" id="KW-0695">RNA-directed DNA polymerase</keyword>
<sequence length="844" mass="96838">MLGLITKYTVMWGGNIACYVKWMYDGIFSYCGNTVTQENIPTQGQYLVDAELWNVSFFLCNTTIRYNELNRRGVLGYQPAITTGSLDLQPNNYPWVLGTGNENTTKYGMSKSKRQGANWLDTCHKSYRRDPFFGMEVRGFIVGKNKKLKESKSRIAQIRAHSTLRENSNAAQTLSPEGKEENLSLAFEKIAKLWIANYNDHDKVYKNLKGIMNMKEIWYASYVKVRASKGSETPGVDLQTLDGTTKGKLDQLRDKVMKREFQWSNIKRVMIPKGNGKTRPLGIPTLEDRIVQDVLKTILEPIYDPTFSKYSHGFRPGRSCHTALKYINTHFKQVSWVIEGDITQYFPTINHNILMHILRRKIKDNLILDLIEKGLKANIMEKREVRENLSGTPQGGILSPLLSNIYLDDFDNFMEELIIKYKGPKKSARVNPLYTRLMSNQSKEYDPKLFRRLKASRTDPFDKGFQHIRYIRYADDFVVGVAGSQLLAVEIREKIRNHMKEHRALELHMEKTKITSIAQGIPFLGYIIGRKTIITERKRYGKVTPLRAVFPTLDANINKMVKNLAASGFCDNSGKSKPNFSLLVLPQSEINSRINSILRGIANWWSIAGNRKRAIARISYILSYSTAKLYAAKFKLDSIAQVFKKGGKDLSKPLSAHKRAVIGITDERIEKWSKSDKSCDQANDTKRQIQPILYTSYHRIPGPTGNKLTENWTPDFERELSTENGIKNLIDRMQKGELTSKEKNPLSLAGWRMSKGIRVLDEPCLICGSTVNIEMHHVKSLKLLKPLKDMLKDKERAITRKQVPLCRTHHLQAHNYNWRNPAMNIKKLIQKQGDIKTDWMKEKG</sequence>
<keyword evidence="4" id="KW-0808">Transferase</keyword>
<dbReference type="PANTHER" id="PTHR34047">
    <property type="entry name" value="NUCLEAR INTRON MATURASE 1, MITOCHONDRIAL-RELATED"/>
    <property type="match status" value="1"/>
</dbReference>
<evidence type="ECO:0000313" key="4">
    <source>
        <dbReference type="EMBL" id="AMX22122.1"/>
    </source>
</evidence>
<dbReference type="InterPro" id="IPR024937">
    <property type="entry name" value="Domain_X"/>
</dbReference>
<keyword evidence="4" id="KW-0548">Nucleotidyltransferase</keyword>
<dbReference type="AlphaFoldDB" id="A0A191MWT9"/>
<dbReference type="PANTHER" id="PTHR34047:SF2">
    <property type="entry name" value="NUCLEAR INTRON MATURASE 1, MITOCHONDRIAL"/>
    <property type="match status" value="1"/>
</dbReference>
<dbReference type="GeneID" id="31078060"/>
<dbReference type="InterPro" id="IPR043502">
    <property type="entry name" value="DNA/RNA_pol_sf"/>
</dbReference>
<dbReference type="Pfam" id="PF00078">
    <property type="entry name" value="RVT_1"/>
    <property type="match status" value="1"/>
</dbReference>
<dbReference type="SUPFAM" id="SSF56672">
    <property type="entry name" value="DNA/RNA polymerases"/>
    <property type="match status" value="1"/>
</dbReference>
<geneLocation type="mitochondrion" evidence="4"/>
<dbReference type="GO" id="GO:0006397">
    <property type="term" value="P:mRNA processing"/>
    <property type="evidence" value="ECO:0007669"/>
    <property type="project" value="InterPro"/>
</dbReference>
<dbReference type="EMBL" id="KT380883">
    <property type="protein sequence ID" value="AMX22122.1"/>
    <property type="molecule type" value="Genomic_DNA"/>
</dbReference>
<dbReference type="InterPro" id="IPR000477">
    <property type="entry name" value="RT_dom"/>
</dbReference>
<name>A0A191MWT9_9PEZI</name>
<keyword evidence="2 4" id="KW-0496">Mitochondrion</keyword>
<comment type="subcellular location">
    <subcellularLocation>
        <location evidence="1">Mitochondrion</location>
    </subcellularLocation>
</comment>
<proteinExistence type="predicted"/>
<gene>
    <name evidence="4" type="primary">orf844</name>
</gene>
<dbReference type="GO" id="GO:0003964">
    <property type="term" value="F:RNA-directed DNA polymerase activity"/>
    <property type="evidence" value="ECO:0007669"/>
    <property type="project" value="UniProtKB-KW"/>
</dbReference>
<dbReference type="RefSeq" id="YP_009262047.1">
    <property type="nucleotide sequence ID" value="NC_030522.1"/>
</dbReference>
<dbReference type="InterPro" id="IPR051083">
    <property type="entry name" value="GrpII_Intron_Splice-Mob/Def"/>
</dbReference>
<evidence type="ECO:0000256" key="1">
    <source>
        <dbReference type="ARBA" id="ARBA00004173"/>
    </source>
</evidence>
<reference evidence="4" key="1">
    <citation type="journal article" date="2016" name="PLoS ONE">
        <title>Intron Derived Size Polymorphism in the Mitochondrial Genomes of Closely Related Chrysoporthe Species.</title>
        <authorList>
            <person name="Kanzi A.M."/>
            <person name="Wingfield B.D."/>
            <person name="Steenkamp E.T."/>
            <person name="Naidoo S."/>
            <person name="van der Merwe N.A."/>
        </authorList>
    </citation>
    <scope>NUCLEOTIDE SEQUENCE</scope>
</reference>
<feature type="domain" description="Reverse transcriptase" evidence="3">
    <location>
        <begin position="252"/>
        <end position="528"/>
    </location>
</feature>
<accession>A0A191MWT9</accession>
<protein>
    <submittedName>
        <fullName evidence="4">Reverse transcriptase domain domain X</fullName>
    </submittedName>
</protein>